<comment type="subcellular location">
    <subcellularLocation>
        <location evidence="1">Membrane</location>
        <topology evidence="1">Multi-pass membrane protein</topology>
    </subcellularLocation>
</comment>
<dbReference type="GO" id="GO:0005739">
    <property type="term" value="C:mitochondrion"/>
    <property type="evidence" value="ECO:0007669"/>
    <property type="project" value="TreeGrafter"/>
</dbReference>
<evidence type="ECO:0000256" key="3">
    <source>
        <dbReference type="ARBA" id="ARBA00022692"/>
    </source>
</evidence>
<name>A0A4Y9ZQA8_9AGAM</name>
<evidence type="ECO:0000256" key="1">
    <source>
        <dbReference type="ARBA" id="ARBA00004141"/>
    </source>
</evidence>
<evidence type="ECO:0000313" key="7">
    <source>
        <dbReference type="EMBL" id="TFY75678.1"/>
    </source>
</evidence>
<evidence type="ECO:0000256" key="5">
    <source>
        <dbReference type="ARBA" id="ARBA00023136"/>
    </source>
</evidence>
<proteinExistence type="inferred from homology"/>
<dbReference type="PANTHER" id="PTHR11266:SF17">
    <property type="entry name" value="PROTEIN MPV17"/>
    <property type="match status" value="1"/>
</dbReference>
<keyword evidence="3" id="KW-0812">Transmembrane</keyword>
<evidence type="ECO:0000256" key="4">
    <source>
        <dbReference type="ARBA" id="ARBA00022989"/>
    </source>
</evidence>
<keyword evidence="4" id="KW-1133">Transmembrane helix</keyword>
<dbReference type="OrthoDB" id="430207at2759"/>
<reference evidence="7 8" key="1">
    <citation type="submission" date="2019-02" db="EMBL/GenBank/DDBJ databases">
        <title>Genome sequencing of the rare red list fungi Hericium alpestre (H. flagellum).</title>
        <authorList>
            <person name="Buettner E."/>
            <person name="Kellner H."/>
        </authorList>
    </citation>
    <scope>NUCLEOTIDE SEQUENCE [LARGE SCALE GENOMIC DNA]</scope>
    <source>
        <strain evidence="7 8">DSM 108284</strain>
    </source>
</reference>
<dbReference type="AlphaFoldDB" id="A0A4Y9ZQA8"/>
<dbReference type="InterPro" id="IPR007248">
    <property type="entry name" value="Mpv17_PMP22"/>
</dbReference>
<accession>A0A4Y9ZQA8</accession>
<sequence length="192" mass="21393">MASLFRAYSSALTRRPYLVQSATALTLFGAGDVIAQQVIEKKGKNHDLARTVRLGFYGGVLFAPPITKWFQFLGRLKFASPTRAVVYRTWLDQALMAPLAVGWFFAWQALLEGEGVSTAVDRMESAYVPTLLRNWGVFVPAQVLNFAVVPPQLRFAFIGVVSLFWNTYLSAVNAAQQQTLPELVDNMVRPSF</sequence>
<dbReference type="STRING" id="135208.A0A4Y9ZQA8"/>
<keyword evidence="8" id="KW-1185">Reference proteome</keyword>
<evidence type="ECO:0008006" key="9">
    <source>
        <dbReference type="Google" id="ProtNLM"/>
    </source>
</evidence>
<dbReference type="Pfam" id="PF04117">
    <property type="entry name" value="Mpv17_PMP22"/>
    <property type="match status" value="1"/>
</dbReference>
<dbReference type="PANTHER" id="PTHR11266">
    <property type="entry name" value="PEROXISOMAL MEMBRANE PROTEIN 2, PXMP2 MPV17"/>
    <property type="match status" value="1"/>
</dbReference>
<dbReference type="EMBL" id="SFCI01001473">
    <property type="protein sequence ID" value="TFY75678.1"/>
    <property type="molecule type" value="Genomic_DNA"/>
</dbReference>
<dbReference type="GO" id="GO:0016020">
    <property type="term" value="C:membrane"/>
    <property type="evidence" value="ECO:0007669"/>
    <property type="project" value="UniProtKB-SubCell"/>
</dbReference>
<organism evidence="7 8">
    <name type="scientific">Hericium alpestre</name>
    <dbReference type="NCBI Taxonomy" id="135208"/>
    <lineage>
        <taxon>Eukaryota</taxon>
        <taxon>Fungi</taxon>
        <taxon>Dikarya</taxon>
        <taxon>Basidiomycota</taxon>
        <taxon>Agaricomycotina</taxon>
        <taxon>Agaricomycetes</taxon>
        <taxon>Russulales</taxon>
        <taxon>Hericiaceae</taxon>
        <taxon>Hericium</taxon>
    </lineage>
</organism>
<keyword evidence="5" id="KW-0472">Membrane</keyword>
<evidence type="ECO:0000313" key="8">
    <source>
        <dbReference type="Proteomes" id="UP000298061"/>
    </source>
</evidence>
<evidence type="ECO:0000256" key="2">
    <source>
        <dbReference type="ARBA" id="ARBA00006824"/>
    </source>
</evidence>
<protein>
    <recommendedName>
        <fullName evidence="9">Protein SYM1</fullName>
    </recommendedName>
</protein>
<dbReference type="Proteomes" id="UP000298061">
    <property type="component" value="Unassembled WGS sequence"/>
</dbReference>
<evidence type="ECO:0000256" key="6">
    <source>
        <dbReference type="RuleBase" id="RU363053"/>
    </source>
</evidence>
<comment type="caution">
    <text evidence="7">The sequence shown here is derived from an EMBL/GenBank/DDBJ whole genome shotgun (WGS) entry which is preliminary data.</text>
</comment>
<comment type="similarity">
    <text evidence="2 6">Belongs to the peroxisomal membrane protein PXMP2/4 family.</text>
</comment>
<gene>
    <name evidence="7" type="ORF">EWM64_g8335</name>
</gene>